<feature type="domain" description="D-alanyl-D-alanine carboxypeptidase-like core" evidence="1">
    <location>
        <begin position="99"/>
        <end position="227"/>
    </location>
</feature>
<gene>
    <name evidence="2" type="ORF">BAGA_18010</name>
</gene>
<dbReference type="InterPro" id="IPR052179">
    <property type="entry name" value="DD-CPase-like"/>
</dbReference>
<dbReference type="PANTHER" id="PTHR34385">
    <property type="entry name" value="D-ALANYL-D-ALANINE CARBOXYPEPTIDASE"/>
    <property type="match status" value="1"/>
</dbReference>
<dbReference type="Gene3D" id="3.30.1380.10">
    <property type="match status" value="1"/>
</dbReference>
<evidence type="ECO:0000313" key="2">
    <source>
        <dbReference type="EMBL" id="KEK24999.1"/>
    </source>
</evidence>
<reference evidence="2 3" key="1">
    <citation type="submission" date="2014-06" db="EMBL/GenBank/DDBJ databases">
        <title>Draft genome sequence of Bacillus gaemokensis JCM 15801 (MCCC 1A00707).</title>
        <authorList>
            <person name="Lai Q."/>
            <person name="Liu Y."/>
            <person name="Shao Z."/>
        </authorList>
    </citation>
    <scope>NUCLEOTIDE SEQUENCE [LARGE SCALE GENOMIC DNA]</scope>
    <source>
        <strain evidence="2 3">JCM 15801</strain>
    </source>
</reference>
<keyword evidence="2" id="KW-0378">Hydrolase</keyword>
<dbReference type="InterPro" id="IPR009045">
    <property type="entry name" value="Zn_M74/Hedgehog-like"/>
</dbReference>
<protein>
    <submittedName>
        <fullName evidence="2">D-alanyl-D-alanine carboxypeptidase</fullName>
    </submittedName>
</protein>
<dbReference type="RefSeq" id="WP_033673659.1">
    <property type="nucleotide sequence ID" value="NZ_JOTM01000003.1"/>
</dbReference>
<dbReference type="GO" id="GO:0004180">
    <property type="term" value="F:carboxypeptidase activity"/>
    <property type="evidence" value="ECO:0007669"/>
    <property type="project" value="UniProtKB-KW"/>
</dbReference>
<comment type="caution">
    <text evidence="2">The sequence shown here is derived from an EMBL/GenBank/DDBJ whole genome shotgun (WGS) entry which is preliminary data.</text>
</comment>
<proteinExistence type="predicted"/>
<dbReference type="CDD" id="cd14852">
    <property type="entry name" value="LD-carboxypeptidase"/>
    <property type="match status" value="1"/>
</dbReference>
<dbReference type="GO" id="GO:0006508">
    <property type="term" value="P:proteolysis"/>
    <property type="evidence" value="ECO:0007669"/>
    <property type="project" value="InterPro"/>
</dbReference>
<dbReference type="STRING" id="574375.AZF08_10975"/>
<evidence type="ECO:0000313" key="3">
    <source>
        <dbReference type="Proteomes" id="UP000027778"/>
    </source>
</evidence>
<dbReference type="eggNOG" id="COG1876">
    <property type="taxonomic scope" value="Bacteria"/>
</dbReference>
<dbReference type="Proteomes" id="UP000027778">
    <property type="component" value="Unassembled WGS sequence"/>
</dbReference>
<organism evidence="2 3">
    <name type="scientific">Bacillus gaemokensis</name>
    <dbReference type="NCBI Taxonomy" id="574375"/>
    <lineage>
        <taxon>Bacteria</taxon>
        <taxon>Bacillati</taxon>
        <taxon>Bacillota</taxon>
        <taxon>Bacilli</taxon>
        <taxon>Bacillales</taxon>
        <taxon>Bacillaceae</taxon>
        <taxon>Bacillus</taxon>
        <taxon>Bacillus cereus group</taxon>
    </lineage>
</organism>
<keyword evidence="2" id="KW-0645">Protease</keyword>
<dbReference type="EMBL" id="JOTM01000003">
    <property type="protein sequence ID" value="KEK24999.1"/>
    <property type="molecule type" value="Genomic_DNA"/>
</dbReference>
<keyword evidence="3" id="KW-1185">Reference proteome</keyword>
<dbReference type="PANTHER" id="PTHR34385:SF1">
    <property type="entry name" value="PEPTIDOGLYCAN L-ALANYL-D-GLUTAMATE ENDOPEPTIDASE CWLK"/>
    <property type="match status" value="1"/>
</dbReference>
<sequence>MKKRWALLSVVAFAIIVGVAGINYKLYKDKKAQEVNVSVAFPKEQETIAKTEGDIAVVNNPDSILVLVNKSRRLPDRYKPQDLVIPKVRYSSEGDQEKKKMRKEAAQALEKMFQQGDQERIFLFAVSGFRSFDRQKALNTMYKIQDGEAKTAMSSAVPGTSEHQTGLAMDITSQSAKFQLESVFGDTKQGKWLAQNAHKFGFVIRYTEEKEAITGYRYEPWHVRYVGNPQATYLYENQLTLEEAMK</sequence>
<dbReference type="AlphaFoldDB" id="A0A073KCN1"/>
<keyword evidence="2" id="KW-0121">Carboxypeptidase</keyword>
<dbReference type="InterPro" id="IPR003709">
    <property type="entry name" value="VanY-like_core_dom"/>
</dbReference>
<dbReference type="InterPro" id="IPR058193">
    <property type="entry name" value="VanY/YodJ_core_dom"/>
</dbReference>
<evidence type="ECO:0000259" key="1">
    <source>
        <dbReference type="Pfam" id="PF02557"/>
    </source>
</evidence>
<name>A0A073KCN1_9BACI</name>
<dbReference type="Pfam" id="PF02557">
    <property type="entry name" value="VanY"/>
    <property type="match status" value="1"/>
</dbReference>
<dbReference type="OrthoDB" id="9792074at2"/>
<dbReference type="SUPFAM" id="SSF55166">
    <property type="entry name" value="Hedgehog/DD-peptidase"/>
    <property type="match status" value="1"/>
</dbReference>
<accession>A0A073KCN1</accession>